<dbReference type="NCBIfam" id="TIGR01445">
    <property type="entry name" value="intein_Nterm"/>
    <property type="match status" value="2"/>
</dbReference>
<dbReference type="PROSITE" id="PS50817">
    <property type="entry name" value="INTEIN_N_TER"/>
    <property type="match status" value="2"/>
</dbReference>
<dbReference type="PATRIC" id="fig|520764.3.peg.1565"/>
<dbReference type="SMART" id="SM00305">
    <property type="entry name" value="HintC"/>
    <property type="match status" value="2"/>
</dbReference>
<dbReference type="Gene3D" id="3.20.70.20">
    <property type="match status" value="2"/>
</dbReference>
<keyword evidence="5" id="KW-0547">Nucleotide-binding</keyword>
<gene>
    <name evidence="16" type="primary">nrdZ</name>
    <name evidence="16" type="ORF">AN618_14510</name>
</gene>
<dbReference type="Proteomes" id="UP000070427">
    <property type="component" value="Unassembled WGS sequence"/>
</dbReference>
<dbReference type="SUPFAM" id="SSF51294">
    <property type="entry name" value="Hedgehog/intein (Hint) domain"/>
    <property type="match status" value="2"/>
</dbReference>
<dbReference type="Pfam" id="PF02867">
    <property type="entry name" value="Ribonuc_red_lgC"/>
    <property type="match status" value="3"/>
</dbReference>
<dbReference type="SUPFAM" id="SSF48168">
    <property type="entry name" value="R1 subunit of ribonucleotide reductase, N-terminal domain"/>
    <property type="match status" value="1"/>
</dbReference>
<dbReference type="GO" id="GO:0004519">
    <property type="term" value="F:endonuclease activity"/>
    <property type="evidence" value="ECO:0007669"/>
    <property type="project" value="InterPro"/>
</dbReference>
<dbReference type="InParanoid" id="A0A140L802"/>
<dbReference type="InterPro" id="IPR003586">
    <property type="entry name" value="Hint_dom_C"/>
</dbReference>
<comment type="caution">
    <text evidence="16">The sequence shown here is derived from an EMBL/GenBank/DDBJ whole genome shotgun (WGS) entry which is preliminary data.</text>
</comment>
<proteinExistence type="inferred from homology"/>
<evidence type="ECO:0000256" key="14">
    <source>
        <dbReference type="RuleBase" id="RU003410"/>
    </source>
</evidence>
<keyword evidence="17" id="KW-1185">Reference proteome</keyword>
<evidence type="ECO:0000256" key="11">
    <source>
        <dbReference type="ARBA" id="ARBA00023285"/>
    </source>
</evidence>
<dbReference type="InterPro" id="IPR036844">
    <property type="entry name" value="Hint_dom_sf"/>
</dbReference>
<comment type="cofactor">
    <cofactor evidence="1">
        <name>adenosylcob(III)alamin</name>
        <dbReference type="ChEBI" id="CHEBI:18408"/>
    </cofactor>
</comment>
<evidence type="ECO:0000256" key="10">
    <source>
        <dbReference type="ARBA" id="ARBA00023157"/>
    </source>
</evidence>
<evidence type="ECO:0000256" key="1">
    <source>
        <dbReference type="ARBA" id="ARBA00001922"/>
    </source>
</evidence>
<comment type="similarity">
    <text evidence="2">Belongs to the ribonucleoside diphosphate reductase class-2 family.</text>
</comment>
<dbReference type="InterPro" id="IPR000788">
    <property type="entry name" value="RNR_lg_C"/>
</dbReference>
<keyword evidence="4" id="KW-0237">DNA synthesis</keyword>
<dbReference type="EC" id="1.17.4.1" evidence="14"/>
<dbReference type="PANTHER" id="PTHR43371:SF1">
    <property type="entry name" value="RIBONUCLEOSIDE-DIPHOSPHATE REDUCTASE"/>
    <property type="match status" value="1"/>
</dbReference>
<dbReference type="CDD" id="cd20336">
    <property type="entry name" value="Rcat_RBR"/>
    <property type="match status" value="1"/>
</dbReference>
<protein>
    <recommendedName>
        <fullName evidence="14">Ribonucleoside-diphosphate reductase</fullName>
        <ecNumber evidence="14">1.17.4.1</ecNumber>
    </recommendedName>
</protein>
<dbReference type="NCBIfam" id="TIGR01443">
    <property type="entry name" value="intein_Cterm"/>
    <property type="match status" value="1"/>
</dbReference>
<dbReference type="Gene3D" id="2.170.16.10">
    <property type="entry name" value="Hedgehog/Intein (Hint) domain"/>
    <property type="match status" value="2"/>
</dbReference>
<keyword evidence="9 14" id="KW-0215">Deoxyribonucleotide synthesis</keyword>
<evidence type="ECO:0000313" key="16">
    <source>
        <dbReference type="EMBL" id="KXG76677.1"/>
    </source>
</evidence>
<dbReference type="InterPro" id="IPR003587">
    <property type="entry name" value="Hint_dom_N"/>
</dbReference>
<evidence type="ECO:0000256" key="9">
    <source>
        <dbReference type="ARBA" id="ARBA00023116"/>
    </source>
</evidence>
<dbReference type="PROSITE" id="PS50818">
    <property type="entry name" value="INTEIN_C_TER"/>
    <property type="match status" value="1"/>
</dbReference>
<dbReference type="GO" id="GO:0004748">
    <property type="term" value="F:ribonucleoside-diphosphate reductase activity, thioredoxin disulfide as acceptor"/>
    <property type="evidence" value="ECO:0007669"/>
    <property type="project" value="UniProtKB-EC"/>
</dbReference>
<evidence type="ECO:0000256" key="5">
    <source>
        <dbReference type="ARBA" id="ARBA00022741"/>
    </source>
</evidence>
<dbReference type="InterPro" id="IPR006142">
    <property type="entry name" value="INTEIN"/>
</dbReference>
<dbReference type="PROSITE" id="PS50819">
    <property type="entry name" value="INTEIN_ENDONUCLEASE"/>
    <property type="match status" value="2"/>
</dbReference>
<dbReference type="GO" id="GO:0016539">
    <property type="term" value="P:intein-mediated protein splicing"/>
    <property type="evidence" value="ECO:0007669"/>
    <property type="project" value="InterPro"/>
</dbReference>
<comment type="catalytic activity">
    <reaction evidence="13 14">
        <text>a 2'-deoxyribonucleoside 5'-diphosphate + [thioredoxin]-disulfide + H2O = a ribonucleoside 5'-diphosphate + [thioredoxin]-dithiol</text>
        <dbReference type="Rhea" id="RHEA:23252"/>
        <dbReference type="Rhea" id="RHEA-COMP:10698"/>
        <dbReference type="Rhea" id="RHEA-COMP:10700"/>
        <dbReference type="ChEBI" id="CHEBI:15377"/>
        <dbReference type="ChEBI" id="CHEBI:29950"/>
        <dbReference type="ChEBI" id="CHEBI:50058"/>
        <dbReference type="ChEBI" id="CHEBI:57930"/>
        <dbReference type="ChEBI" id="CHEBI:73316"/>
        <dbReference type="EC" id="1.17.4.1"/>
    </reaction>
</comment>
<keyword evidence="10" id="KW-1015">Disulfide bond</keyword>
<sequence length="1496" mass="166231">MKRKKMNLSDNAKVVLEKRYLAKDEEGNIVETPEDMIERVARAVAEAEKNYGGDPEYWAEKFYDIMAELKFLPNSPTLMNAGRELGQLSACFVLPVEDSMEGIFDAIKNAALIHKSGGGTGMSFSRLRPKGALVRSTGGEASGPVSFMKVFNAATEAVKQGGRRRGANMGILRVDHPDILEFIRCKEDDRELTNFNISVAVTDKFMEALKNDDTYELVDPNSGRVTGRLKAREVFDLIVEMAWKNGEPGVIFIDRINAKNPTPHVGQIESTNPCVTGDTLVATERGLVPAAELKIGDRIVTPEGLKPITAVYNNGIQDIFEVVTKGGYRLKATKDHKLQTSDGEWVSVEELKPGDRVRLQSGFAFPENRLLPEAFEVINLRQRTGWLLPLEFDEEYGFLLGMLAGSGYYSSSSALYFGQNEAELLQRTRDILDSWHIQYRIRTRGKTTILELPKSIRRVWKAFGAIPGRSRYRRVPKAIFQAQKSVVAAFLSAFFSCSGSIDADGGIRATSASRELLQEIQLLLQGFGIMAKIRQQVRDRAVGFGTYCDSSGQVRAYTFGEYYEIRISPSLSSRFMSEIGFCSTEKTLKFFERRSGKLCKIDDVELPAVFEDEIESIKFIGREEVFDVTEPETFTWITNGFISLDCGEQPLLPYESCFAAGTRIMTDKGWETVEEAYMRQSRGEQVSVYTDGLFTNETGLILRPATVIPIGERDIVTVELHNGQRLQVTPDHKVLTQRGWVPAGLLTEKDYVYLPDGVFPEKEIDVQARKFYRMLGWMVGDGWHTEKSSGLIFGPDDDKAEAELLPVFQELSARLISPMSNGRIPAGSRAANGTLTVACTNAGVREFLVGCGLEFALSKNKRVPDSVMMACKEVQIEFLKGLFGAEGTVDARRAKVSLTTASRELAGDVQLLLLGLGIKSRVETYHHKDGREWSYVIITNESLTRFAELIGFPMNPAKQERLLKWIKNRKRKYRDSRRSRVKSVTPAGRAYVYDVSEPVTHSLIAEGMIVHNCNLGSINLMKFVKDDKIDYEGLKQAVHTAVRFLDDVIDVNKYPLPEIEKMTKANRKIGLGVMGFADMLIKLGIPYDSEEALKVAEDVMGFIQKEARKASEELAEIRGAFPNFAGSVYDVPGAKPVRNATVTTIAPTGSISIIAGCSSGIEPVFALAFERNVLDRQRLIEVYPLFEEEMKKRGLYSKELMEEVLEKGSLKGIPGIPEDIKRVFVTAHEVSPEWHVRIQAAFQKYTDNAVSKTVNFPNSATREDVKKVYLLAYELGCKGVTVYRDGSREEQVLKKGTGQSKDLTESTCSCEAVPQRIKPRPRPSITYGSTEKVKIGCGNLYITVNSDEHGICEVFTNLGRAGGCPSQSEATSRLISLALRSGIDVRSIVEQLKGIRCHSTLRQMANNKDIKVLSCPDAIARAIERHIGESCGEGGNSVEYLKKIYASSDTAMTLDASLNEKSPEKETKAVCPECNTVLEHDGGCVVCRSCGYSKCN</sequence>
<comment type="similarity">
    <text evidence="14">Belongs to the ribonucleoside diphosphate reductase large chain family.</text>
</comment>
<dbReference type="InterPro" id="IPR024434">
    <property type="entry name" value="TSCPD_dom"/>
</dbReference>
<dbReference type="GO" id="GO:0031419">
    <property type="term" value="F:cobalamin binding"/>
    <property type="evidence" value="ECO:0007669"/>
    <property type="project" value="UniProtKB-KW"/>
</dbReference>
<keyword evidence="8 14" id="KW-0560">Oxidoreductase</keyword>
<comment type="function">
    <text evidence="14">Provides the precursors necessary for DNA synthesis. Catalyzes the biosynthesis of deoxyribonucleotides from the corresponding ribonucleotides.</text>
</comment>
<dbReference type="InterPro" id="IPR030934">
    <property type="entry name" value="Intein_C"/>
</dbReference>
<evidence type="ECO:0000256" key="7">
    <source>
        <dbReference type="ARBA" id="ARBA00023000"/>
    </source>
</evidence>
<feature type="domain" description="DOD-type homing endonuclease" evidence="15">
    <location>
        <begin position="774"/>
        <end position="918"/>
    </location>
</feature>
<keyword evidence="7" id="KW-0651">Protein splicing</keyword>
<dbReference type="InterPro" id="IPR004860">
    <property type="entry name" value="LAGLIDADG_dom"/>
</dbReference>
<evidence type="ECO:0000256" key="8">
    <source>
        <dbReference type="ARBA" id="ARBA00023002"/>
    </source>
</evidence>
<dbReference type="CDD" id="cd00081">
    <property type="entry name" value="Hint"/>
    <property type="match status" value="2"/>
</dbReference>
<dbReference type="Pfam" id="PF14528">
    <property type="entry name" value="LAGLIDADG_3"/>
    <property type="match status" value="2"/>
</dbReference>
<accession>A0A140L802</accession>
<comment type="function">
    <text evidence="12">Catalyzes the reduction of ribonucleotides to deoxyribonucleotides. May function to provide a pool of deoxyribonucleotide precursors for DNA repair during oxygen limitation and/or for immediate growth after restoration of oxygen.</text>
</comment>
<dbReference type="SMART" id="SM00306">
    <property type="entry name" value="HintN"/>
    <property type="match status" value="2"/>
</dbReference>
<dbReference type="CDD" id="cd02888">
    <property type="entry name" value="RNR_II_dimer"/>
    <property type="match status" value="1"/>
</dbReference>
<dbReference type="InterPro" id="IPR008926">
    <property type="entry name" value="RNR_R1-su_N"/>
</dbReference>
<dbReference type="Gene3D" id="3.10.28.10">
    <property type="entry name" value="Homing endonucleases"/>
    <property type="match status" value="2"/>
</dbReference>
<dbReference type="SUPFAM" id="SSF55608">
    <property type="entry name" value="Homing endonucleases"/>
    <property type="match status" value="2"/>
</dbReference>
<evidence type="ECO:0000256" key="4">
    <source>
        <dbReference type="ARBA" id="ARBA00022634"/>
    </source>
</evidence>
<dbReference type="UniPathway" id="UPA00326"/>
<evidence type="ECO:0000256" key="3">
    <source>
        <dbReference type="ARBA" id="ARBA00022628"/>
    </source>
</evidence>
<dbReference type="InterPro" id="IPR006141">
    <property type="entry name" value="Intein_N"/>
</dbReference>
<dbReference type="SUPFAM" id="SSF51998">
    <property type="entry name" value="PFL-like glycyl radical enzymes"/>
    <property type="match status" value="1"/>
</dbReference>
<name>A0A140L802_9FIRM</name>
<keyword evidence="11" id="KW-0170">Cobalt</keyword>
<dbReference type="Pfam" id="PF12637">
    <property type="entry name" value="TSCPD"/>
    <property type="match status" value="1"/>
</dbReference>
<keyword evidence="6" id="KW-0068">Autocatalytic cleavage</keyword>
<evidence type="ECO:0000259" key="15">
    <source>
        <dbReference type="PROSITE" id="PS50819"/>
    </source>
</evidence>
<dbReference type="InterPro" id="IPR050862">
    <property type="entry name" value="RdRp_reductase_class-2"/>
</dbReference>
<evidence type="ECO:0000256" key="6">
    <source>
        <dbReference type="ARBA" id="ARBA00022813"/>
    </source>
</evidence>
<dbReference type="InterPro" id="IPR013344">
    <property type="entry name" value="RNR_NrdJ/NrdZ"/>
</dbReference>
<dbReference type="STRING" id="520764.AN618_14510"/>
<evidence type="ECO:0000256" key="2">
    <source>
        <dbReference type="ARBA" id="ARBA00007405"/>
    </source>
</evidence>
<dbReference type="PANTHER" id="PTHR43371">
    <property type="entry name" value="VITAMIN B12-DEPENDENT RIBONUCLEOTIDE REDUCTASE"/>
    <property type="match status" value="1"/>
</dbReference>
<reference evidence="16 17" key="1">
    <citation type="submission" date="2015-12" db="EMBL/GenBank/DDBJ databases">
        <title>Draft genome sequnece of Fervidicola ferrireducens strain Y170.</title>
        <authorList>
            <person name="Patel B.K."/>
        </authorList>
    </citation>
    <scope>NUCLEOTIDE SEQUENCE [LARGE SCALE GENOMIC DNA]</scope>
    <source>
        <strain evidence="16 17">Y170</strain>
    </source>
</reference>
<keyword evidence="3" id="KW-0846">Cobalamin</keyword>
<dbReference type="InterPro" id="IPR027434">
    <property type="entry name" value="Homing_endonucl"/>
</dbReference>
<dbReference type="InterPro" id="IPR013509">
    <property type="entry name" value="RNR_lsu_N"/>
</dbReference>
<evidence type="ECO:0000313" key="17">
    <source>
        <dbReference type="Proteomes" id="UP000070427"/>
    </source>
</evidence>
<dbReference type="Pfam" id="PF00317">
    <property type="entry name" value="Ribonuc_red_lgN"/>
    <property type="match status" value="1"/>
</dbReference>
<feature type="domain" description="DOD-type homing endonuclease" evidence="15">
    <location>
        <begin position="399"/>
        <end position="529"/>
    </location>
</feature>
<dbReference type="GO" id="GO:0005524">
    <property type="term" value="F:ATP binding"/>
    <property type="evidence" value="ECO:0007669"/>
    <property type="project" value="InterPro"/>
</dbReference>
<dbReference type="InterPro" id="IPR004042">
    <property type="entry name" value="Intein_endonuc_central"/>
</dbReference>
<organism evidence="16 17">
    <name type="scientific">Fervidicola ferrireducens</name>
    <dbReference type="NCBI Taxonomy" id="520764"/>
    <lineage>
        <taxon>Bacteria</taxon>
        <taxon>Bacillati</taxon>
        <taxon>Bacillota</taxon>
        <taxon>Clostridia</taxon>
        <taxon>Thermosediminibacterales</taxon>
        <taxon>Thermosediminibacteraceae</taxon>
        <taxon>Fervidicola</taxon>
    </lineage>
</organism>
<dbReference type="PRINTS" id="PR00379">
    <property type="entry name" value="INTEIN"/>
</dbReference>
<dbReference type="EMBL" id="LOED01000017">
    <property type="protein sequence ID" value="KXG76677.1"/>
    <property type="molecule type" value="Genomic_DNA"/>
</dbReference>
<dbReference type="FunCoup" id="A0A140L802">
    <property type="interactions" value="312"/>
</dbReference>
<evidence type="ECO:0000256" key="13">
    <source>
        <dbReference type="ARBA" id="ARBA00047754"/>
    </source>
</evidence>
<dbReference type="GO" id="GO:0071897">
    <property type="term" value="P:DNA biosynthetic process"/>
    <property type="evidence" value="ECO:0007669"/>
    <property type="project" value="UniProtKB-KW"/>
</dbReference>
<dbReference type="GO" id="GO:0009263">
    <property type="term" value="P:deoxyribonucleotide biosynthetic process"/>
    <property type="evidence" value="ECO:0007669"/>
    <property type="project" value="UniProtKB-KW"/>
</dbReference>
<evidence type="ECO:0000256" key="12">
    <source>
        <dbReference type="ARBA" id="ARBA00025437"/>
    </source>
</evidence>